<keyword evidence="3" id="KW-1185">Reference proteome</keyword>
<dbReference type="OrthoDB" id="4363844at2759"/>
<evidence type="ECO:0000313" key="3">
    <source>
        <dbReference type="Proteomes" id="UP000756921"/>
    </source>
</evidence>
<feature type="region of interest" description="Disordered" evidence="1">
    <location>
        <begin position="1"/>
        <end position="31"/>
    </location>
</feature>
<name>A0A9P6KJX8_9PLEO</name>
<dbReference type="AlphaFoldDB" id="A0A9P6KJX8"/>
<evidence type="ECO:0000256" key="1">
    <source>
        <dbReference type="SAM" id="MobiDB-lite"/>
    </source>
</evidence>
<sequence length="275" mass="30619">MDQTMVMLSPNSLLDAEGDADSSFGETAWPGNDAAETQAADALCEMGAIEVSQTDGYSSQTMELCLPGHPAALTASQTRAESIKPKQFLNNKPLSLVDRSRRLLRSNARHPTQTTYLFHTHPRRNYPIAAPVLSSQISDASSLDLFRLERRREPTFAMTDTASLRKIGFARFYEAIPVLDNANRAVHNFIQISEIAKNEASLPLDEAGAEQWRDRQTFHSSMIAAKLTENAAQRIDAYHIDRVQSLIRAVRANFKPEGSGTYVTLQRRLLSVTRQ</sequence>
<comment type="caution">
    <text evidence="2">The sequence shown here is derived from an EMBL/GenBank/DDBJ whole genome shotgun (WGS) entry which is preliminary data.</text>
</comment>
<accession>A0A9P6KJX8</accession>
<protein>
    <submittedName>
        <fullName evidence="2">Uncharacterized protein</fullName>
    </submittedName>
</protein>
<evidence type="ECO:0000313" key="2">
    <source>
        <dbReference type="EMBL" id="KAF9729863.1"/>
    </source>
</evidence>
<reference evidence="2" key="1">
    <citation type="journal article" date="2020" name="Mol. Plant Microbe Interact.">
        <title>Genome Sequence of the Biocontrol Agent Coniothyrium minitans strain Conio (IMI 134523).</title>
        <authorList>
            <person name="Patel D."/>
            <person name="Shittu T.A."/>
            <person name="Baroncelli R."/>
            <person name="Muthumeenakshi S."/>
            <person name="Osborne T.H."/>
            <person name="Janganan T.K."/>
            <person name="Sreenivasaprasad S."/>
        </authorList>
    </citation>
    <scope>NUCLEOTIDE SEQUENCE</scope>
    <source>
        <strain evidence="2">Conio</strain>
    </source>
</reference>
<dbReference type="EMBL" id="WJXW01000015">
    <property type="protein sequence ID" value="KAF9729863.1"/>
    <property type="molecule type" value="Genomic_DNA"/>
</dbReference>
<gene>
    <name evidence="2" type="ORF">PMIN01_11796</name>
</gene>
<organism evidence="2 3">
    <name type="scientific">Paraphaeosphaeria minitans</name>
    <dbReference type="NCBI Taxonomy" id="565426"/>
    <lineage>
        <taxon>Eukaryota</taxon>
        <taxon>Fungi</taxon>
        <taxon>Dikarya</taxon>
        <taxon>Ascomycota</taxon>
        <taxon>Pezizomycotina</taxon>
        <taxon>Dothideomycetes</taxon>
        <taxon>Pleosporomycetidae</taxon>
        <taxon>Pleosporales</taxon>
        <taxon>Massarineae</taxon>
        <taxon>Didymosphaeriaceae</taxon>
        <taxon>Paraphaeosphaeria</taxon>
    </lineage>
</organism>
<proteinExistence type="predicted"/>
<dbReference type="Proteomes" id="UP000756921">
    <property type="component" value="Unassembled WGS sequence"/>
</dbReference>